<protein>
    <submittedName>
        <fullName evidence="6">C-type cytochrome</fullName>
    </submittedName>
</protein>
<feature type="chain" id="PRO_5028799311" evidence="4">
    <location>
        <begin position="25"/>
        <end position="115"/>
    </location>
</feature>
<keyword evidence="7" id="KW-1185">Reference proteome</keyword>
<evidence type="ECO:0000256" key="2">
    <source>
        <dbReference type="ARBA" id="ARBA00022723"/>
    </source>
</evidence>
<keyword evidence="1" id="KW-0349">Heme</keyword>
<dbReference type="GO" id="GO:0046872">
    <property type="term" value="F:metal ion binding"/>
    <property type="evidence" value="ECO:0007669"/>
    <property type="project" value="UniProtKB-KW"/>
</dbReference>
<feature type="signal peptide" evidence="4">
    <location>
        <begin position="1"/>
        <end position="24"/>
    </location>
</feature>
<gene>
    <name evidence="6" type="ORF">H9W90_07500</name>
</gene>
<keyword evidence="3" id="KW-0408">Iron</keyword>
<keyword evidence="2" id="KW-0479">Metal-binding</keyword>
<dbReference type="SUPFAM" id="SSF46626">
    <property type="entry name" value="Cytochrome c"/>
    <property type="match status" value="1"/>
</dbReference>
<evidence type="ECO:0000313" key="6">
    <source>
        <dbReference type="EMBL" id="QNM86946.1"/>
    </source>
</evidence>
<evidence type="ECO:0000256" key="3">
    <source>
        <dbReference type="ARBA" id="ARBA00023004"/>
    </source>
</evidence>
<feature type="domain" description="Cytochrome c" evidence="5">
    <location>
        <begin position="49"/>
        <end position="108"/>
    </location>
</feature>
<evidence type="ECO:0000256" key="1">
    <source>
        <dbReference type="ARBA" id="ARBA00022617"/>
    </source>
</evidence>
<sequence>MNYKVKFQATLFLLILGMFSISCISNVEEQLEDPDINVEVSFKSSVKPIIDARCTSCHSPSGGTFPNLTNYDEVKAKAERVKIRVDNREMPQGSTLSDAQIKTIVDWVNEGALDN</sequence>
<organism evidence="6 7">
    <name type="scientific">Polaribacter pectinis</name>
    <dbReference type="NCBI Taxonomy" id="2738844"/>
    <lineage>
        <taxon>Bacteria</taxon>
        <taxon>Pseudomonadati</taxon>
        <taxon>Bacteroidota</taxon>
        <taxon>Flavobacteriia</taxon>
        <taxon>Flavobacteriales</taxon>
        <taxon>Flavobacteriaceae</taxon>
    </lineage>
</organism>
<dbReference type="GO" id="GO:0020037">
    <property type="term" value="F:heme binding"/>
    <property type="evidence" value="ECO:0007669"/>
    <property type="project" value="InterPro"/>
</dbReference>
<dbReference type="InterPro" id="IPR009056">
    <property type="entry name" value="Cyt_c-like_dom"/>
</dbReference>
<dbReference type="Gene3D" id="1.10.760.10">
    <property type="entry name" value="Cytochrome c-like domain"/>
    <property type="match status" value="1"/>
</dbReference>
<reference evidence="6 7" key="1">
    <citation type="submission" date="2020-08" db="EMBL/GenBank/DDBJ databases">
        <title>Polaribacter sp. L12M9 isolated from gut of the Korean scallop.</title>
        <authorList>
            <person name="Jeong Y.S."/>
        </authorList>
    </citation>
    <scope>NUCLEOTIDE SEQUENCE [LARGE SCALE GENOMIC DNA]</scope>
    <source>
        <strain evidence="6 7">L12M9</strain>
    </source>
</reference>
<dbReference type="EMBL" id="CP060695">
    <property type="protein sequence ID" value="QNM86946.1"/>
    <property type="molecule type" value="Genomic_DNA"/>
</dbReference>
<accession>A0A7G9LE97</accession>
<keyword evidence="4" id="KW-0732">Signal</keyword>
<name>A0A7G9LE97_9FLAO</name>
<dbReference type="GO" id="GO:0009055">
    <property type="term" value="F:electron transfer activity"/>
    <property type="evidence" value="ECO:0007669"/>
    <property type="project" value="InterPro"/>
</dbReference>
<dbReference type="PROSITE" id="PS51257">
    <property type="entry name" value="PROKAR_LIPOPROTEIN"/>
    <property type="match status" value="1"/>
</dbReference>
<evidence type="ECO:0000256" key="4">
    <source>
        <dbReference type="SAM" id="SignalP"/>
    </source>
</evidence>
<dbReference type="RefSeq" id="WP_187483818.1">
    <property type="nucleotide sequence ID" value="NZ_CP060695.1"/>
</dbReference>
<proteinExistence type="predicted"/>
<dbReference type="InterPro" id="IPR036909">
    <property type="entry name" value="Cyt_c-like_dom_sf"/>
</dbReference>
<evidence type="ECO:0000313" key="7">
    <source>
        <dbReference type="Proteomes" id="UP000515808"/>
    </source>
</evidence>
<evidence type="ECO:0000259" key="5">
    <source>
        <dbReference type="Pfam" id="PF13442"/>
    </source>
</evidence>
<dbReference type="AlphaFoldDB" id="A0A7G9LE97"/>
<dbReference type="Pfam" id="PF13442">
    <property type="entry name" value="Cytochrome_CBB3"/>
    <property type="match status" value="1"/>
</dbReference>
<dbReference type="KEGG" id="ppec:H9W90_07500"/>
<dbReference type="Proteomes" id="UP000515808">
    <property type="component" value="Chromosome"/>
</dbReference>